<reference evidence="1" key="1">
    <citation type="journal article" date="2021" name="Environ. Microbiol.">
        <title>Gene family expansions and transcriptome signatures uncover fungal adaptations to wood decay.</title>
        <authorList>
            <person name="Hage H."/>
            <person name="Miyauchi S."/>
            <person name="Viragh M."/>
            <person name="Drula E."/>
            <person name="Min B."/>
            <person name="Chaduli D."/>
            <person name="Navarro D."/>
            <person name="Favel A."/>
            <person name="Norest M."/>
            <person name="Lesage-Meessen L."/>
            <person name="Balint B."/>
            <person name="Merenyi Z."/>
            <person name="de Eugenio L."/>
            <person name="Morin E."/>
            <person name="Martinez A.T."/>
            <person name="Baldrian P."/>
            <person name="Stursova M."/>
            <person name="Martinez M.J."/>
            <person name="Novotny C."/>
            <person name="Magnuson J.K."/>
            <person name="Spatafora J.W."/>
            <person name="Maurice S."/>
            <person name="Pangilinan J."/>
            <person name="Andreopoulos W."/>
            <person name="LaButti K."/>
            <person name="Hundley H."/>
            <person name="Na H."/>
            <person name="Kuo A."/>
            <person name="Barry K."/>
            <person name="Lipzen A."/>
            <person name="Henrissat B."/>
            <person name="Riley R."/>
            <person name="Ahrendt S."/>
            <person name="Nagy L.G."/>
            <person name="Grigoriev I.V."/>
            <person name="Martin F."/>
            <person name="Rosso M.N."/>
        </authorList>
    </citation>
    <scope>NUCLEOTIDE SEQUENCE</scope>
    <source>
        <strain evidence="1">CBS 384.51</strain>
    </source>
</reference>
<dbReference type="Proteomes" id="UP001055072">
    <property type="component" value="Unassembled WGS sequence"/>
</dbReference>
<organism evidence="1 2">
    <name type="scientific">Irpex rosettiformis</name>
    <dbReference type="NCBI Taxonomy" id="378272"/>
    <lineage>
        <taxon>Eukaryota</taxon>
        <taxon>Fungi</taxon>
        <taxon>Dikarya</taxon>
        <taxon>Basidiomycota</taxon>
        <taxon>Agaricomycotina</taxon>
        <taxon>Agaricomycetes</taxon>
        <taxon>Polyporales</taxon>
        <taxon>Irpicaceae</taxon>
        <taxon>Irpex</taxon>
    </lineage>
</organism>
<accession>A0ACB8U4Z1</accession>
<sequence>MSLGRLRLRSCCISQKPSLPPTLSLFFFITSLSGLSSTVGETGLSAPLAIIKMTSLSTEVWAPIFIGTIFNVMLYGIMILQTYLYFTVYKRDRIWMKAYVALLFVCDSINCAFAIALVYIPFIKQFGNQNALANATWLSAADPAMTGIIACFVQLFFAWRIKVLTGSWPLVLVIASFSITQMFGGLGTAIGMHTVPEYTEFQRLQVIVIIWLAASALTDTIITVSLVGYLGMHKTGFSSTDDSINRIIRLTVQTGMVTAVCAIVDLICFLVTPNGLHLAFNIPLSKLYTNSLMSSLNSRAGWGYDHTSSHKMPDRFGPANSRFTFRSDLGHDGGHSRAASKDLRQVVIDIETIEMTDPEDNNSTLSKVPHSPSERGLAV</sequence>
<gene>
    <name evidence="1" type="ORF">BDY19DRAFT_137487</name>
</gene>
<comment type="caution">
    <text evidence="1">The sequence shown here is derived from an EMBL/GenBank/DDBJ whole genome shotgun (WGS) entry which is preliminary data.</text>
</comment>
<name>A0ACB8U4Z1_9APHY</name>
<protein>
    <submittedName>
        <fullName evidence="1">Uncharacterized protein</fullName>
    </submittedName>
</protein>
<evidence type="ECO:0000313" key="1">
    <source>
        <dbReference type="EMBL" id="KAI0089318.1"/>
    </source>
</evidence>
<proteinExistence type="predicted"/>
<keyword evidence="2" id="KW-1185">Reference proteome</keyword>
<dbReference type="EMBL" id="MU274911">
    <property type="protein sequence ID" value="KAI0089318.1"/>
    <property type="molecule type" value="Genomic_DNA"/>
</dbReference>
<evidence type="ECO:0000313" key="2">
    <source>
        <dbReference type="Proteomes" id="UP001055072"/>
    </source>
</evidence>